<dbReference type="EMBL" id="WEKT01000002">
    <property type="protein sequence ID" value="MZI92013.1"/>
    <property type="molecule type" value="Genomic_DNA"/>
</dbReference>
<dbReference type="PANTHER" id="PTHR42781">
    <property type="entry name" value="SPERMIDINE/PUTRESCINE IMPORT ATP-BINDING PROTEIN POTA"/>
    <property type="match status" value="1"/>
</dbReference>
<evidence type="ECO:0000313" key="8">
    <source>
        <dbReference type="Proteomes" id="UP000462621"/>
    </source>
</evidence>
<dbReference type="GO" id="GO:0016887">
    <property type="term" value="F:ATP hydrolysis activity"/>
    <property type="evidence" value="ECO:0007669"/>
    <property type="project" value="InterPro"/>
</dbReference>
<keyword evidence="8" id="KW-1185">Reference proteome</keyword>
<dbReference type="InterPro" id="IPR008995">
    <property type="entry name" value="Mo/tungstate-bd_C_term_dom"/>
</dbReference>
<dbReference type="GO" id="GO:0015697">
    <property type="term" value="P:quaternary ammonium group transport"/>
    <property type="evidence" value="ECO:0007669"/>
    <property type="project" value="UniProtKB-ARBA"/>
</dbReference>
<gene>
    <name evidence="7" type="ORF">F9817_02190</name>
</gene>
<dbReference type="Proteomes" id="UP000462621">
    <property type="component" value="Unassembled WGS sequence"/>
</dbReference>
<dbReference type="InterPro" id="IPR013611">
    <property type="entry name" value="Transp-assoc_OB_typ2"/>
</dbReference>
<dbReference type="InterPro" id="IPR050093">
    <property type="entry name" value="ABC_SmlMolc_Importer"/>
</dbReference>
<evidence type="ECO:0000259" key="6">
    <source>
        <dbReference type="PROSITE" id="PS50893"/>
    </source>
</evidence>
<dbReference type="InterPro" id="IPR003593">
    <property type="entry name" value="AAA+_ATPase"/>
</dbReference>
<dbReference type="FunFam" id="3.40.50.300:FF:000425">
    <property type="entry name" value="Probable ABC transporter, ATP-binding subunit"/>
    <property type="match status" value="1"/>
</dbReference>
<dbReference type="InterPro" id="IPR027417">
    <property type="entry name" value="P-loop_NTPase"/>
</dbReference>
<evidence type="ECO:0000313" key="7">
    <source>
        <dbReference type="EMBL" id="MZI92013.1"/>
    </source>
</evidence>
<dbReference type="GO" id="GO:0043190">
    <property type="term" value="C:ATP-binding cassette (ABC) transporter complex"/>
    <property type="evidence" value="ECO:0007669"/>
    <property type="project" value="InterPro"/>
</dbReference>
<dbReference type="AlphaFoldDB" id="A0A7X4LHF3"/>
<reference evidence="7 8" key="1">
    <citation type="submission" date="2019-10" db="EMBL/GenBank/DDBJ databases">
        <title>Vibrio sp. nov. isolated from a shrimp pond.</title>
        <authorList>
            <person name="Gomez-Gil B."/>
            <person name="Enciso-Ibarra J."/>
            <person name="Enciso-Ibarra K."/>
            <person name="Bolan-Mejia C."/>
        </authorList>
    </citation>
    <scope>NUCLEOTIDE SEQUENCE [LARGE SCALE GENOMIC DNA]</scope>
    <source>
        <strain evidence="7 8">CAIM 722</strain>
    </source>
</reference>
<feature type="domain" description="ABC transporter" evidence="6">
    <location>
        <begin position="4"/>
        <end position="218"/>
    </location>
</feature>
<comment type="caution">
    <text evidence="7">The sequence shown here is derived from an EMBL/GenBank/DDBJ whole genome shotgun (WGS) entry which is preliminary data.</text>
</comment>
<dbReference type="GO" id="GO:0022857">
    <property type="term" value="F:transmembrane transporter activity"/>
    <property type="evidence" value="ECO:0007669"/>
    <property type="project" value="InterPro"/>
</dbReference>
<dbReference type="Gene3D" id="3.40.50.300">
    <property type="entry name" value="P-loop containing nucleotide triphosphate hydrolases"/>
    <property type="match status" value="1"/>
</dbReference>
<dbReference type="GO" id="GO:0005524">
    <property type="term" value="F:ATP binding"/>
    <property type="evidence" value="ECO:0007669"/>
    <property type="project" value="UniProtKB-KW"/>
</dbReference>
<dbReference type="Pfam" id="PF00005">
    <property type="entry name" value="ABC_tran"/>
    <property type="match status" value="1"/>
</dbReference>
<protein>
    <submittedName>
        <fullName evidence="7">ATP-binding cassette domain-containing protein</fullName>
    </submittedName>
</protein>
<evidence type="ECO:0000256" key="2">
    <source>
        <dbReference type="ARBA" id="ARBA00022475"/>
    </source>
</evidence>
<dbReference type="SUPFAM" id="SSF52540">
    <property type="entry name" value="P-loop containing nucleoside triphosphate hydrolases"/>
    <property type="match status" value="1"/>
</dbReference>
<evidence type="ECO:0000256" key="3">
    <source>
        <dbReference type="ARBA" id="ARBA00022741"/>
    </source>
</evidence>
<dbReference type="SUPFAM" id="SSF50331">
    <property type="entry name" value="MOP-like"/>
    <property type="match status" value="1"/>
</dbReference>
<keyword evidence="4 7" id="KW-0067">ATP-binding</keyword>
<accession>A0A7X4LHF3</accession>
<keyword evidence="5" id="KW-0472">Membrane</keyword>
<evidence type="ECO:0000256" key="4">
    <source>
        <dbReference type="ARBA" id="ARBA00022840"/>
    </source>
</evidence>
<organism evidence="7 8">
    <name type="scientific">Vibrio eleionomae</name>
    <dbReference type="NCBI Taxonomy" id="2653505"/>
    <lineage>
        <taxon>Bacteria</taxon>
        <taxon>Pseudomonadati</taxon>
        <taxon>Pseudomonadota</taxon>
        <taxon>Gammaproteobacteria</taxon>
        <taxon>Vibrionales</taxon>
        <taxon>Vibrionaceae</taxon>
        <taxon>Vibrio</taxon>
    </lineage>
</organism>
<name>A0A7X4LHF3_9VIBR</name>
<keyword evidence="1" id="KW-0813">Transport</keyword>
<evidence type="ECO:0000256" key="1">
    <source>
        <dbReference type="ARBA" id="ARBA00022448"/>
    </source>
</evidence>
<dbReference type="Gene3D" id="2.40.50.100">
    <property type="match status" value="1"/>
</dbReference>
<dbReference type="RefSeq" id="WP_161153323.1">
    <property type="nucleotide sequence ID" value="NZ_WEKT01000002.1"/>
</dbReference>
<dbReference type="PROSITE" id="PS00211">
    <property type="entry name" value="ABC_TRANSPORTER_1"/>
    <property type="match status" value="1"/>
</dbReference>
<dbReference type="InterPro" id="IPR003439">
    <property type="entry name" value="ABC_transporter-like_ATP-bd"/>
</dbReference>
<dbReference type="PROSITE" id="PS50893">
    <property type="entry name" value="ABC_TRANSPORTER_2"/>
    <property type="match status" value="1"/>
</dbReference>
<sequence>MAFLSLSNLCKNYGGRQVIKNINLSIEQGEFISLLGPSGCGKTTTLQMIAGFVDVTHGAIMLKDRNITQVPPNERGLGIVFQSYALFPHMTVAENVMFGLQMRKVESTEKIQRTEKILKHVHLDQYKDRYPRHLSGGQRQRVALARALVINPDILLLDELRRIQSSFGTTTLMVTHDQNEAMSISDRVVVMQDGVIVQTDTPQQLYQYPKNTFVSSFVGHSNLIKSTITQVTPTCTTLTLANQFKIELQRKFHFVANSMVILSLRPESLVIVPQGQGRLGGVLTEQFFMGSHWVYLIDTPVGRLEVMSSHNTPNALKIGAPIDLNWADNDCRLLPTSERNHEEVAA</sequence>
<evidence type="ECO:0000256" key="5">
    <source>
        <dbReference type="ARBA" id="ARBA00023136"/>
    </source>
</evidence>
<proteinExistence type="predicted"/>
<keyword evidence="2" id="KW-1003">Cell membrane</keyword>
<dbReference type="InterPro" id="IPR017871">
    <property type="entry name" value="ABC_transporter-like_CS"/>
</dbReference>
<dbReference type="PANTHER" id="PTHR42781:SF4">
    <property type="entry name" value="SPERMIDINE_PUTRESCINE IMPORT ATP-BINDING PROTEIN POTA"/>
    <property type="match status" value="1"/>
</dbReference>
<keyword evidence="3" id="KW-0547">Nucleotide-binding</keyword>
<dbReference type="Pfam" id="PF08402">
    <property type="entry name" value="TOBE_2"/>
    <property type="match status" value="1"/>
</dbReference>
<dbReference type="SMART" id="SM00382">
    <property type="entry name" value="AAA"/>
    <property type="match status" value="1"/>
</dbReference>